<protein>
    <submittedName>
        <fullName evidence="2">Uncharacterized protein</fullName>
    </submittedName>
</protein>
<proteinExistence type="predicted"/>
<sequence>MASAQYSVLHKELAAIITKYMAIDSMRPDVAEIAKSPEYLDLFRDVLENHVSMIKKRPQNFEDGKITLYDKALLILTSNGKNLHNLGAIELFLDEILGVRNVGNIERILEKNLALRSMFGHITHRNEAHSFKENVKGQNVEKTTRKTAENTAAEWPAHNREPSNATRDSKSPVSKMLDTLARARAEFYSVDESKRGSKYLAAKFLRDTAENTLTYFRETGLENHEMMPRIMEAYQLGHEKTVEATGGRLRPFEMGSRDYHYRTRQLRNTRLNYGRSDCYRPGERRALPVRSQYSRFV</sequence>
<accession>A0AAF0DF37</accession>
<evidence type="ECO:0000313" key="2">
    <source>
        <dbReference type="EMBL" id="WEW57405.1"/>
    </source>
</evidence>
<evidence type="ECO:0000256" key="1">
    <source>
        <dbReference type="SAM" id="MobiDB-lite"/>
    </source>
</evidence>
<organism evidence="2 3">
    <name type="scientific">Emydomyces testavorans</name>
    <dbReference type="NCBI Taxonomy" id="2070801"/>
    <lineage>
        <taxon>Eukaryota</taxon>
        <taxon>Fungi</taxon>
        <taxon>Dikarya</taxon>
        <taxon>Ascomycota</taxon>
        <taxon>Pezizomycotina</taxon>
        <taxon>Eurotiomycetes</taxon>
        <taxon>Eurotiomycetidae</taxon>
        <taxon>Onygenales</taxon>
        <taxon>Nannizziopsiaceae</taxon>
        <taxon>Emydomyces</taxon>
    </lineage>
</organism>
<keyword evidence="3" id="KW-1185">Reference proteome</keyword>
<gene>
    <name evidence="2" type="ORF">PRK78_002872</name>
</gene>
<dbReference type="Proteomes" id="UP001219355">
    <property type="component" value="Chromosome 2"/>
</dbReference>
<evidence type="ECO:0000313" key="3">
    <source>
        <dbReference type="Proteomes" id="UP001219355"/>
    </source>
</evidence>
<dbReference type="EMBL" id="CP120628">
    <property type="protein sequence ID" value="WEW57405.1"/>
    <property type="molecule type" value="Genomic_DNA"/>
</dbReference>
<reference evidence="2" key="1">
    <citation type="submission" date="2023-03" db="EMBL/GenBank/DDBJ databases">
        <title>Emydomyces testavorans Genome Sequence.</title>
        <authorList>
            <person name="Hoyer L."/>
        </authorList>
    </citation>
    <scope>NUCLEOTIDE SEQUENCE</scope>
    <source>
        <strain evidence="2">16-2883</strain>
    </source>
</reference>
<feature type="region of interest" description="Disordered" evidence="1">
    <location>
        <begin position="138"/>
        <end position="173"/>
    </location>
</feature>
<dbReference type="AlphaFoldDB" id="A0AAF0DF37"/>
<name>A0AAF0DF37_9EURO</name>